<dbReference type="EMBL" id="MF185731">
    <property type="protein sequence ID" value="ASX99314.1"/>
    <property type="molecule type" value="Genomic_DNA"/>
</dbReference>
<evidence type="ECO:0000313" key="1">
    <source>
        <dbReference type="EMBL" id="ASX99314.1"/>
    </source>
</evidence>
<dbReference type="KEGG" id="vg:40086305"/>
<dbReference type="Proteomes" id="UP000225204">
    <property type="component" value="Segment"/>
</dbReference>
<evidence type="ECO:0000313" key="2">
    <source>
        <dbReference type="Proteomes" id="UP000225204"/>
    </source>
</evidence>
<reference evidence="2" key="1">
    <citation type="submission" date="2017-06" db="EMBL/GenBank/DDBJ databases">
        <authorList>
            <person name="Kim H.J."/>
            <person name="Triplett B.A."/>
        </authorList>
    </citation>
    <scope>NUCLEOTIDE SEQUENCE [LARGE SCALE GENOMIC DNA]</scope>
</reference>
<proteinExistence type="predicted"/>
<gene>
    <name evidence="1" type="primary">93</name>
    <name evidence="1" type="ORF">SEA_MOLIVIA_93</name>
</gene>
<sequence>MKITVKRCGVGYLWSVAGPDGRTLSTKGFIPSGWEPTPSKAKKAARKAYNHLLQLRKGETA</sequence>
<organism evidence="1 2">
    <name type="scientific">Arthrobacter phage Molivia</name>
    <dbReference type="NCBI Taxonomy" id="2015839"/>
    <lineage>
        <taxon>Viruses</taxon>
        <taxon>Duplodnaviria</taxon>
        <taxon>Heunggongvirae</taxon>
        <taxon>Uroviricota</taxon>
        <taxon>Caudoviricetes</taxon>
        <taxon>Amigovirus</taxon>
        <taxon>Amigovirus molivia</taxon>
    </lineage>
</organism>
<accession>A0A286S2F0</accession>
<keyword evidence="2" id="KW-1185">Reference proteome</keyword>
<name>A0A286S2F0_9CAUD</name>
<dbReference type="GeneID" id="40086305"/>
<protein>
    <submittedName>
        <fullName evidence="1">Uncharacterized protein</fullName>
    </submittedName>
</protein>
<dbReference type="RefSeq" id="YP_009610215.1">
    <property type="nucleotide sequence ID" value="NC_042001.1"/>
</dbReference>